<protein>
    <recommendedName>
        <fullName evidence="3">histidine kinase</fullName>
        <ecNumber evidence="3">2.7.13.3</ecNumber>
    </recommendedName>
</protein>
<dbReference type="InterPro" id="IPR003594">
    <property type="entry name" value="HATPase_dom"/>
</dbReference>
<dbReference type="EC" id="2.7.13.3" evidence="3"/>
<accession>A0ABM9CR05</accession>
<keyword evidence="12" id="KW-1185">Reference proteome</keyword>
<proteinExistence type="predicted"/>
<evidence type="ECO:0000259" key="10">
    <source>
        <dbReference type="PROSITE" id="PS50109"/>
    </source>
</evidence>
<comment type="subcellular location">
    <subcellularLocation>
        <location evidence="2">Membrane</location>
    </subcellularLocation>
</comment>
<keyword evidence="5 11" id="KW-0808">Transferase</keyword>
<dbReference type="PRINTS" id="PR00344">
    <property type="entry name" value="BCTRLSENSOR"/>
</dbReference>
<evidence type="ECO:0000256" key="1">
    <source>
        <dbReference type="ARBA" id="ARBA00000085"/>
    </source>
</evidence>
<dbReference type="InterPro" id="IPR004358">
    <property type="entry name" value="Sig_transdc_His_kin-like_C"/>
</dbReference>
<evidence type="ECO:0000256" key="6">
    <source>
        <dbReference type="ARBA" id="ARBA00022741"/>
    </source>
</evidence>
<dbReference type="Proteomes" id="UP000838324">
    <property type="component" value="Unassembled WGS sequence"/>
</dbReference>
<evidence type="ECO:0000256" key="9">
    <source>
        <dbReference type="ARBA" id="ARBA00023012"/>
    </source>
</evidence>
<organism evidence="11 12">
    <name type="scientific">Paenibacillus auburnensis</name>
    <dbReference type="NCBI Taxonomy" id="2905649"/>
    <lineage>
        <taxon>Bacteria</taxon>
        <taxon>Bacillati</taxon>
        <taxon>Bacillota</taxon>
        <taxon>Bacilli</taxon>
        <taxon>Bacillales</taxon>
        <taxon>Paenibacillaceae</taxon>
        <taxon>Paenibacillus</taxon>
    </lineage>
</organism>
<name>A0ABM9CR05_9BACL</name>
<evidence type="ECO:0000313" key="12">
    <source>
        <dbReference type="Proteomes" id="UP000838324"/>
    </source>
</evidence>
<dbReference type="PANTHER" id="PTHR45453:SF1">
    <property type="entry name" value="PHOSPHATE REGULON SENSOR PROTEIN PHOR"/>
    <property type="match status" value="1"/>
</dbReference>
<evidence type="ECO:0000256" key="7">
    <source>
        <dbReference type="ARBA" id="ARBA00022777"/>
    </source>
</evidence>
<dbReference type="InterPro" id="IPR050351">
    <property type="entry name" value="BphY/WalK/GraS-like"/>
</dbReference>
<evidence type="ECO:0000256" key="8">
    <source>
        <dbReference type="ARBA" id="ARBA00022840"/>
    </source>
</evidence>
<gene>
    <name evidence="11" type="primary">phoR_2</name>
    <name evidence="11" type="ORF">PAECIP111892_04903</name>
</gene>
<sequence>MRTFIKSDDPVIVGDGNKIARVFENLIQNAMRYGKEGKYIDLTVRDSQQTVEVEVKNYGKSIPSVDLPYIFERFYRVEKSRSEYTGGSGLGLAIAKSIVTLHGGEIEAKSAMGTTSFVVTLLKKPEANS</sequence>
<evidence type="ECO:0000256" key="4">
    <source>
        <dbReference type="ARBA" id="ARBA00022553"/>
    </source>
</evidence>
<evidence type="ECO:0000256" key="3">
    <source>
        <dbReference type="ARBA" id="ARBA00012438"/>
    </source>
</evidence>
<evidence type="ECO:0000256" key="2">
    <source>
        <dbReference type="ARBA" id="ARBA00004370"/>
    </source>
</evidence>
<evidence type="ECO:0000256" key="5">
    <source>
        <dbReference type="ARBA" id="ARBA00022679"/>
    </source>
</evidence>
<dbReference type="SUPFAM" id="SSF55874">
    <property type="entry name" value="ATPase domain of HSP90 chaperone/DNA topoisomerase II/histidine kinase"/>
    <property type="match status" value="1"/>
</dbReference>
<dbReference type="InterPro" id="IPR005467">
    <property type="entry name" value="His_kinase_dom"/>
</dbReference>
<keyword evidence="8" id="KW-0067">ATP-binding</keyword>
<dbReference type="PANTHER" id="PTHR45453">
    <property type="entry name" value="PHOSPHATE REGULON SENSOR PROTEIN PHOR"/>
    <property type="match status" value="1"/>
</dbReference>
<dbReference type="SMART" id="SM00387">
    <property type="entry name" value="HATPase_c"/>
    <property type="match status" value="1"/>
</dbReference>
<dbReference type="GO" id="GO:0004673">
    <property type="term" value="F:protein histidine kinase activity"/>
    <property type="evidence" value="ECO:0007669"/>
    <property type="project" value="UniProtKB-EC"/>
</dbReference>
<evidence type="ECO:0000313" key="11">
    <source>
        <dbReference type="EMBL" id="CAH1220713.1"/>
    </source>
</evidence>
<dbReference type="EMBL" id="CAKMMG010000010">
    <property type="protein sequence ID" value="CAH1220713.1"/>
    <property type="molecule type" value="Genomic_DNA"/>
</dbReference>
<keyword evidence="4" id="KW-0597">Phosphoprotein</keyword>
<dbReference type="InterPro" id="IPR036890">
    <property type="entry name" value="HATPase_C_sf"/>
</dbReference>
<dbReference type="Pfam" id="PF02518">
    <property type="entry name" value="HATPase_c"/>
    <property type="match status" value="1"/>
</dbReference>
<comment type="caution">
    <text evidence="11">The sequence shown here is derived from an EMBL/GenBank/DDBJ whole genome shotgun (WGS) entry which is preliminary data.</text>
</comment>
<keyword evidence="9" id="KW-0902">Two-component regulatory system</keyword>
<keyword evidence="6" id="KW-0547">Nucleotide-binding</keyword>
<feature type="domain" description="Histidine kinase" evidence="10">
    <location>
        <begin position="1"/>
        <end position="125"/>
    </location>
</feature>
<reference evidence="11" key="1">
    <citation type="submission" date="2022-01" db="EMBL/GenBank/DDBJ databases">
        <authorList>
            <person name="Criscuolo A."/>
        </authorList>
    </citation>
    <scope>NUCLEOTIDE SEQUENCE</scope>
    <source>
        <strain evidence="11">CIP111892</strain>
    </source>
</reference>
<dbReference type="CDD" id="cd00075">
    <property type="entry name" value="HATPase"/>
    <property type="match status" value="1"/>
</dbReference>
<comment type="catalytic activity">
    <reaction evidence="1">
        <text>ATP + protein L-histidine = ADP + protein N-phospho-L-histidine.</text>
        <dbReference type="EC" id="2.7.13.3"/>
    </reaction>
</comment>
<dbReference type="Gene3D" id="3.30.565.10">
    <property type="entry name" value="Histidine kinase-like ATPase, C-terminal domain"/>
    <property type="match status" value="1"/>
</dbReference>
<dbReference type="PROSITE" id="PS50109">
    <property type="entry name" value="HIS_KIN"/>
    <property type="match status" value="1"/>
</dbReference>
<keyword evidence="7" id="KW-0418">Kinase</keyword>